<evidence type="ECO:0000313" key="1">
    <source>
        <dbReference type="EMBL" id="MFD2732895.1"/>
    </source>
</evidence>
<keyword evidence="2" id="KW-1185">Reference proteome</keyword>
<evidence type="ECO:0008006" key="3">
    <source>
        <dbReference type="Google" id="ProtNLM"/>
    </source>
</evidence>
<protein>
    <recommendedName>
        <fullName evidence="3">Phage protein</fullName>
    </recommendedName>
</protein>
<dbReference type="Proteomes" id="UP001597546">
    <property type="component" value="Unassembled WGS sequence"/>
</dbReference>
<gene>
    <name evidence="1" type="ORF">ACFSSE_14385</name>
</gene>
<name>A0ABW5TUF5_9SPHI</name>
<proteinExistence type="predicted"/>
<sequence length="66" mass="7707">MNVFFESDNNTQTYIIENQNYQAGIILDVAHIKNGELVDFIPEKPSKKPEQPTIQPDVFWKLKENK</sequence>
<dbReference type="RefSeq" id="WP_379046447.1">
    <property type="nucleotide sequence ID" value="NZ_JBHSKW010000060.1"/>
</dbReference>
<comment type="caution">
    <text evidence="1">The sequence shown here is derived from an EMBL/GenBank/DDBJ whole genome shotgun (WGS) entry which is preliminary data.</text>
</comment>
<accession>A0ABW5TUF5</accession>
<organism evidence="1 2">
    <name type="scientific">Pedobacter alpinus</name>
    <dbReference type="NCBI Taxonomy" id="1590643"/>
    <lineage>
        <taxon>Bacteria</taxon>
        <taxon>Pseudomonadati</taxon>
        <taxon>Bacteroidota</taxon>
        <taxon>Sphingobacteriia</taxon>
        <taxon>Sphingobacteriales</taxon>
        <taxon>Sphingobacteriaceae</taxon>
        <taxon>Pedobacter</taxon>
    </lineage>
</organism>
<reference evidence="2" key="1">
    <citation type="journal article" date="2019" name="Int. J. Syst. Evol. Microbiol.">
        <title>The Global Catalogue of Microorganisms (GCM) 10K type strain sequencing project: providing services to taxonomists for standard genome sequencing and annotation.</title>
        <authorList>
            <consortium name="The Broad Institute Genomics Platform"/>
            <consortium name="The Broad Institute Genome Sequencing Center for Infectious Disease"/>
            <person name="Wu L."/>
            <person name="Ma J."/>
        </authorList>
    </citation>
    <scope>NUCLEOTIDE SEQUENCE [LARGE SCALE GENOMIC DNA]</scope>
    <source>
        <strain evidence="2">KCTC 42456</strain>
    </source>
</reference>
<dbReference type="EMBL" id="JBHULV010000048">
    <property type="protein sequence ID" value="MFD2732895.1"/>
    <property type="molecule type" value="Genomic_DNA"/>
</dbReference>
<evidence type="ECO:0000313" key="2">
    <source>
        <dbReference type="Proteomes" id="UP001597546"/>
    </source>
</evidence>